<protein>
    <submittedName>
        <fullName evidence="2">Uncharacterized protein</fullName>
    </submittedName>
</protein>
<accession>A0A0A9GKP2</accession>
<feature type="signal peptide" evidence="1">
    <location>
        <begin position="1"/>
        <end position="21"/>
    </location>
</feature>
<sequence>MGQEQWLAGSWLLILSHRRWLLLHLILNKDLSLDKTGLRLAQGK</sequence>
<proteinExistence type="predicted"/>
<name>A0A0A9GKP2_ARUDO</name>
<feature type="chain" id="PRO_5002044968" evidence="1">
    <location>
        <begin position="22"/>
        <end position="44"/>
    </location>
</feature>
<dbReference type="EMBL" id="GBRH01172844">
    <property type="protein sequence ID" value="JAE25052.1"/>
    <property type="molecule type" value="Transcribed_RNA"/>
</dbReference>
<organism evidence="2">
    <name type="scientific">Arundo donax</name>
    <name type="common">Giant reed</name>
    <name type="synonym">Donax arundinaceus</name>
    <dbReference type="NCBI Taxonomy" id="35708"/>
    <lineage>
        <taxon>Eukaryota</taxon>
        <taxon>Viridiplantae</taxon>
        <taxon>Streptophyta</taxon>
        <taxon>Embryophyta</taxon>
        <taxon>Tracheophyta</taxon>
        <taxon>Spermatophyta</taxon>
        <taxon>Magnoliopsida</taxon>
        <taxon>Liliopsida</taxon>
        <taxon>Poales</taxon>
        <taxon>Poaceae</taxon>
        <taxon>PACMAD clade</taxon>
        <taxon>Arundinoideae</taxon>
        <taxon>Arundineae</taxon>
        <taxon>Arundo</taxon>
    </lineage>
</organism>
<evidence type="ECO:0000256" key="1">
    <source>
        <dbReference type="SAM" id="SignalP"/>
    </source>
</evidence>
<evidence type="ECO:0000313" key="2">
    <source>
        <dbReference type="EMBL" id="JAE25052.1"/>
    </source>
</evidence>
<keyword evidence="1" id="KW-0732">Signal</keyword>
<dbReference type="AlphaFoldDB" id="A0A0A9GKP2"/>
<reference evidence="2" key="1">
    <citation type="submission" date="2014-09" db="EMBL/GenBank/DDBJ databases">
        <authorList>
            <person name="Magalhaes I.L.F."/>
            <person name="Oliveira U."/>
            <person name="Santos F.R."/>
            <person name="Vidigal T.H.D.A."/>
            <person name="Brescovit A.D."/>
            <person name="Santos A.J."/>
        </authorList>
    </citation>
    <scope>NUCLEOTIDE SEQUENCE</scope>
    <source>
        <tissue evidence="2">Shoot tissue taken approximately 20 cm above the soil surface</tissue>
    </source>
</reference>
<reference evidence="2" key="2">
    <citation type="journal article" date="2015" name="Data Brief">
        <title>Shoot transcriptome of the giant reed, Arundo donax.</title>
        <authorList>
            <person name="Barrero R.A."/>
            <person name="Guerrero F.D."/>
            <person name="Moolhuijzen P."/>
            <person name="Goolsby J.A."/>
            <person name="Tidwell J."/>
            <person name="Bellgard S.E."/>
            <person name="Bellgard M.I."/>
        </authorList>
    </citation>
    <scope>NUCLEOTIDE SEQUENCE</scope>
    <source>
        <tissue evidence="2">Shoot tissue taken approximately 20 cm above the soil surface</tissue>
    </source>
</reference>